<dbReference type="SUPFAM" id="SSF159709">
    <property type="entry name" value="PhnH-like"/>
    <property type="match status" value="1"/>
</dbReference>
<dbReference type="Proteomes" id="UP000019593">
    <property type="component" value="Chromosome"/>
</dbReference>
<dbReference type="PIRSF" id="PIRSF020680">
    <property type="entry name" value="PhnH"/>
    <property type="match status" value="1"/>
</dbReference>
<dbReference type="InterPro" id="IPR008772">
    <property type="entry name" value="Phosphonate_metab_PhnH"/>
</dbReference>
<dbReference type="HOGENOM" id="CLU_115317_1_0_5"/>
<dbReference type="RefSeq" id="WP_025312335.1">
    <property type="nucleotide sequence ID" value="NZ_CP004372.1"/>
</dbReference>
<dbReference type="PATRIC" id="fig|1294273.3.peg.2190"/>
<name>W8S2Y9_9RHOB</name>
<dbReference type="KEGG" id="red:roselon_02219"/>
<dbReference type="EMBL" id="CP004372">
    <property type="protein sequence ID" value="AHM04557.1"/>
    <property type="molecule type" value="Genomic_DNA"/>
</dbReference>
<evidence type="ECO:0000313" key="2">
    <source>
        <dbReference type="Proteomes" id="UP000019593"/>
    </source>
</evidence>
<dbReference type="NCBIfam" id="TIGR03292">
    <property type="entry name" value="PhnH_redo"/>
    <property type="match status" value="1"/>
</dbReference>
<evidence type="ECO:0000313" key="1">
    <source>
        <dbReference type="EMBL" id="AHM04557.1"/>
    </source>
</evidence>
<dbReference type="STRING" id="1294273.roselon_02219"/>
<protein>
    <submittedName>
        <fullName evidence="1">PhnH protein</fullName>
    </submittedName>
</protein>
<proteinExistence type="predicted"/>
<accession>W8S2Y9</accession>
<dbReference type="Pfam" id="PF05845">
    <property type="entry name" value="PhnH"/>
    <property type="match status" value="1"/>
</dbReference>
<gene>
    <name evidence="1" type="ORF">roselon_02219</name>
</gene>
<dbReference type="Gene3D" id="3.40.50.11310">
    <property type="entry name" value="Bacterial phosphonate metabolism protein PhnH"/>
    <property type="match status" value="1"/>
</dbReference>
<dbReference type="OrthoDB" id="9814509at2"/>
<organism evidence="1 2">
    <name type="scientific">Roseicyclus elongatus DSM 19469</name>
    <dbReference type="NCBI Taxonomy" id="1294273"/>
    <lineage>
        <taxon>Bacteria</taxon>
        <taxon>Pseudomonadati</taxon>
        <taxon>Pseudomonadota</taxon>
        <taxon>Alphaproteobacteria</taxon>
        <taxon>Rhodobacterales</taxon>
        <taxon>Roseobacteraceae</taxon>
        <taxon>Roseicyclus</taxon>
    </lineage>
</organism>
<dbReference type="InterPro" id="IPR038058">
    <property type="entry name" value="PhnH-like_sp"/>
</dbReference>
<keyword evidence="2" id="KW-1185">Reference proteome</keyword>
<dbReference type="eggNOG" id="COG3625">
    <property type="taxonomic scope" value="Bacteria"/>
</dbReference>
<dbReference type="AlphaFoldDB" id="W8S2Y9"/>
<dbReference type="GO" id="GO:0019634">
    <property type="term" value="P:organic phosphonate metabolic process"/>
    <property type="evidence" value="ECO:0007669"/>
    <property type="project" value="InterPro"/>
</dbReference>
<sequence>MQAQFLDGGFADPPRDAAHAFRAALSALSRPGRIETMAGAMPPAPASPAAGALLLTLCDSTTGLYLAPSHDTEALRGWITFHTAAPVVGPEHAAFALGTWSGLQPVTRFRIGTPEYPDRAATLIVELDALDNAGATLTGPGIEDSARLSVPDVAAFQANRRQFPLGFDTYFTCGDRVAGLPRSTRLEEG</sequence>
<reference evidence="1 2" key="1">
    <citation type="submission" date="2013-03" db="EMBL/GenBank/DDBJ databases">
        <authorList>
            <person name="Fiebig A."/>
            <person name="Goeker M."/>
            <person name="Klenk H.-P.P."/>
        </authorList>
    </citation>
    <scope>NUCLEOTIDE SEQUENCE [LARGE SCALE GENOMIC DNA]</scope>
    <source>
        <strain evidence="2">DSM 19469</strain>
    </source>
</reference>